<sequence>MATGFWSLLSHLPLASRMCDSFLWRFTSWYNILGNITDSFLHPLAFQAKTLNDSTTRASSGDHECSLKCRLRL</sequence>
<dbReference type="Gramene" id="PAN41379">
    <property type="protein sequence ID" value="PAN41379"/>
    <property type="gene ID" value="PAHAL_8G039300"/>
</dbReference>
<evidence type="ECO:0000313" key="2">
    <source>
        <dbReference type="EMBL" id="PAN41378.1"/>
    </source>
</evidence>
<dbReference type="AlphaFoldDB" id="A0A2S3ICL4"/>
<evidence type="ECO:0000256" key="1">
    <source>
        <dbReference type="SAM" id="SignalP"/>
    </source>
</evidence>
<name>A0A2S3ICL4_9POAL</name>
<feature type="chain" id="PRO_5036048578" description="Secreted protein" evidence="1">
    <location>
        <begin position="22"/>
        <end position="73"/>
    </location>
</feature>
<accession>A0A2S3ICL4</accession>
<dbReference type="EMBL" id="CM008053">
    <property type="protein sequence ID" value="PAN41379.1"/>
    <property type="molecule type" value="Genomic_DNA"/>
</dbReference>
<keyword evidence="1" id="KW-0732">Signal</keyword>
<dbReference type="Proteomes" id="UP000243499">
    <property type="component" value="Chromosome 8"/>
</dbReference>
<proteinExistence type="predicted"/>
<feature type="signal peptide" evidence="1">
    <location>
        <begin position="1"/>
        <end position="21"/>
    </location>
</feature>
<dbReference type="Gramene" id="PAN41378">
    <property type="protein sequence ID" value="PAN41378"/>
    <property type="gene ID" value="PAHAL_8G039300"/>
</dbReference>
<evidence type="ECO:0008006" key="3">
    <source>
        <dbReference type="Google" id="ProtNLM"/>
    </source>
</evidence>
<gene>
    <name evidence="2" type="ORF">PAHAL_8G039300</name>
</gene>
<protein>
    <recommendedName>
        <fullName evidence="3">Secreted protein</fullName>
    </recommendedName>
</protein>
<dbReference type="EMBL" id="CM008053">
    <property type="protein sequence ID" value="PAN41378.1"/>
    <property type="molecule type" value="Genomic_DNA"/>
</dbReference>
<reference evidence="2" key="1">
    <citation type="submission" date="2018-04" db="EMBL/GenBank/DDBJ databases">
        <title>WGS assembly of Panicum hallii.</title>
        <authorList>
            <person name="Lovell J."/>
            <person name="Jenkins J."/>
            <person name="Lowry D."/>
            <person name="Mamidi S."/>
            <person name="Sreedasyam A."/>
            <person name="Weng X."/>
            <person name="Barry K."/>
            <person name="Bonette J."/>
            <person name="Campitelli B."/>
            <person name="Daum C."/>
            <person name="Gordon S."/>
            <person name="Gould B."/>
            <person name="Lipzen A."/>
            <person name="Macqueen A."/>
            <person name="Palacio-Mejia J."/>
            <person name="Plott C."/>
            <person name="Shakirov E."/>
            <person name="Shu S."/>
            <person name="Yoshinaga Y."/>
            <person name="Zane M."/>
            <person name="Rokhsar D."/>
            <person name="Grimwood J."/>
            <person name="Schmutz J."/>
            <person name="Juenger T."/>
        </authorList>
    </citation>
    <scope>NUCLEOTIDE SEQUENCE [LARGE SCALE GENOMIC DNA]</scope>
    <source>
        <strain evidence="2">FIL2</strain>
    </source>
</reference>
<organism evidence="2">
    <name type="scientific">Panicum hallii</name>
    <dbReference type="NCBI Taxonomy" id="206008"/>
    <lineage>
        <taxon>Eukaryota</taxon>
        <taxon>Viridiplantae</taxon>
        <taxon>Streptophyta</taxon>
        <taxon>Embryophyta</taxon>
        <taxon>Tracheophyta</taxon>
        <taxon>Spermatophyta</taxon>
        <taxon>Magnoliopsida</taxon>
        <taxon>Liliopsida</taxon>
        <taxon>Poales</taxon>
        <taxon>Poaceae</taxon>
        <taxon>PACMAD clade</taxon>
        <taxon>Panicoideae</taxon>
        <taxon>Panicodae</taxon>
        <taxon>Paniceae</taxon>
        <taxon>Panicinae</taxon>
        <taxon>Panicum</taxon>
        <taxon>Panicum sect. Panicum</taxon>
    </lineage>
</organism>